<evidence type="ECO:0000313" key="3">
    <source>
        <dbReference type="EMBL" id="CAB4173578.1"/>
    </source>
</evidence>
<dbReference type="EMBL" id="LR797123">
    <property type="protein sequence ID" value="CAB4188464.1"/>
    <property type="molecule type" value="Genomic_DNA"/>
</dbReference>
<dbReference type="EMBL" id="LR796903">
    <property type="protein sequence ID" value="CAB4173578.1"/>
    <property type="molecule type" value="Genomic_DNA"/>
</dbReference>
<dbReference type="EMBL" id="LR796511">
    <property type="protein sequence ID" value="CAB4148817.1"/>
    <property type="molecule type" value="Genomic_DNA"/>
</dbReference>
<name>A0A6J5T173_9CAUD</name>
<evidence type="ECO:0000313" key="1">
    <source>
        <dbReference type="EMBL" id="CAB4148817.1"/>
    </source>
</evidence>
<evidence type="ECO:0000313" key="5">
    <source>
        <dbReference type="EMBL" id="CAB4188464.1"/>
    </source>
</evidence>
<proteinExistence type="predicted"/>
<evidence type="ECO:0000313" key="4">
    <source>
        <dbReference type="EMBL" id="CAB4179208.1"/>
    </source>
</evidence>
<dbReference type="EMBL" id="LR797494">
    <property type="protein sequence ID" value="CAB4220427.1"/>
    <property type="molecule type" value="Genomic_DNA"/>
</dbReference>
<evidence type="ECO:0000313" key="2">
    <source>
        <dbReference type="EMBL" id="CAB4167112.1"/>
    </source>
</evidence>
<sequence>MLNVNPLSNYRFKYVDGLELTILGDETLSIAAGQCRDSDDTFQIVSDDAITVSNTFAGVNGLDQGTVAASTLYAVYLIGDLVGANLPAGLLSLSSTSPLMPYGYNAARLLGWVRTDGTSDFLAGKFYGHSGERVFMYDAPLATPITAGAATTYTAVDLDGLVPNEDGLPVIVGFDMTPAAASRIMSLQPFGGTGNEVSITSQVTAVHVTGNVEVLAGLDTGVAALNYKWSAGGGDAVALNVVGYRYSLS</sequence>
<organism evidence="6">
    <name type="scientific">uncultured Caudovirales phage</name>
    <dbReference type="NCBI Taxonomy" id="2100421"/>
    <lineage>
        <taxon>Viruses</taxon>
        <taxon>Duplodnaviria</taxon>
        <taxon>Heunggongvirae</taxon>
        <taxon>Uroviricota</taxon>
        <taxon>Caudoviricetes</taxon>
        <taxon>Peduoviridae</taxon>
        <taxon>Maltschvirus</taxon>
        <taxon>Maltschvirus maltsch</taxon>
    </lineage>
</organism>
<evidence type="ECO:0000313" key="6">
    <source>
        <dbReference type="EMBL" id="CAB4220427.1"/>
    </source>
</evidence>
<dbReference type="EMBL" id="LR796975">
    <property type="protein sequence ID" value="CAB4179208.1"/>
    <property type="molecule type" value="Genomic_DNA"/>
</dbReference>
<accession>A0A6J5T173</accession>
<dbReference type="EMBL" id="LR796809">
    <property type="protein sequence ID" value="CAB4167112.1"/>
    <property type="molecule type" value="Genomic_DNA"/>
</dbReference>
<protein>
    <submittedName>
        <fullName evidence="6">Uncharacterized protein</fullName>
    </submittedName>
</protein>
<reference evidence="6" key="1">
    <citation type="submission" date="2020-05" db="EMBL/GenBank/DDBJ databases">
        <authorList>
            <person name="Chiriac C."/>
            <person name="Salcher M."/>
            <person name="Ghai R."/>
            <person name="Kavagutti S V."/>
        </authorList>
    </citation>
    <scope>NUCLEOTIDE SEQUENCE</scope>
</reference>
<gene>
    <name evidence="4" type="ORF">UFOVP1026_41</name>
    <name evidence="5" type="ORF">UFOVP1180_25</name>
    <name evidence="6" type="ORF">UFOVP1629_31</name>
    <name evidence="1" type="ORF">UFOVP527_31</name>
    <name evidence="2" type="ORF">UFOVP855_1</name>
    <name evidence="3" type="ORF">UFOVP954_20</name>
</gene>